<proteinExistence type="predicted"/>
<dbReference type="GeneID" id="89981253"/>
<keyword evidence="3" id="KW-1185">Reference proteome</keyword>
<name>A0AAV9NDW3_9EURO</name>
<evidence type="ECO:0000256" key="1">
    <source>
        <dbReference type="SAM" id="SignalP"/>
    </source>
</evidence>
<gene>
    <name evidence="2" type="ORF">LTR84_013117</name>
</gene>
<sequence length="295" mass="32142">MSFASSTVMPLALLAIFATISPTVCFPQDLSLTSATPTLTQTPTDTRAMGCVTGGVNVYMEPLVLELLGASFCSRLIANGDYPPTNILAWGSGYPSDLGPVDDKPKAVEKREVDTEETIHRRDSATDADVNTPTILNTTEMEISGVIAEFLFFRSKPYTVGDTVFIEGSDEQCARDDCAAFYHQMVNRCKFNSHVVGGFGAYLSDCGQYSYFVQNCSDNYVDPDCKIWHQRWPNFGVPENMTQVWNITHGIGSNGTAAKGAVEELAGESGAPQFPDLRGLADRFANVAKEIAWED</sequence>
<dbReference type="Proteomes" id="UP001358417">
    <property type="component" value="Unassembled WGS sequence"/>
</dbReference>
<dbReference type="EMBL" id="JAVRRD010000009">
    <property type="protein sequence ID" value="KAK5055367.1"/>
    <property type="molecule type" value="Genomic_DNA"/>
</dbReference>
<feature type="chain" id="PRO_5043922785" evidence="1">
    <location>
        <begin position="26"/>
        <end position="295"/>
    </location>
</feature>
<feature type="signal peptide" evidence="1">
    <location>
        <begin position="1"/>
        <end position="25"/>
    </location>
</feature>
<organism evidence="2 3">
    <name type="scientific">Exophiala bonariae</name>
    <dbReference type="NCBI Taxonomy" id="1690606"/>
    <lineage>
        <taxon>Eukaryota</taxon>
        <taxon>Fungi</taxon>
        <taxon>Dikarya</taxon>
        <taxon>Ascomycota</taxon>
        <taxon>Pezizomycotina</taxon>
        <taxon>Eurotiomycetes</taxon>
        <taxon>Chaetothyriomycetidae</taxon>
        <taxon>Chaetothyriales</taxon>
        <taxon>Herpotrichiellaceae</taxon>
        <taxon>Exophiala</taxon>
    </lineage>
</organism>
<protein>
    <submittedName>
        <fullName evidence="2">Uncharacterized protein</fullName>
    </submittedName>
</protein>
<comment type="caution">
    <text evidence="2">The sequence shown here is derived from an EMBL/GenBank/DDBJ whole genome shotgun (WGS) entry which is preliminary data.</text>
</comment>
<reference evidence="2 3" key="1">
    <citation type="submission" date="2023-08" db="EMBL/GenBank/DDBJ databases">
        <title>Black Yeasts Isolated from many extreme environments.</title>
        <authorList>
            <person name="Coleine C."/>
            <person name="Stajich J.E."/>
            <person name="Selbmann L."/>
        </authorList>
    </citation>
    <scope>NUCLEOTIDE SEQUENCE [LARGE SCALE GENOMIC DNA]</scope>
    <source>
        <strain evidence="2 3">CCFEE 5792</strain>
    </source>
</reference>
<keyword evidence="1" id="KW-0732">Signal</keyword>
<dbReference type="AlphaFoldDB" id="A0AAV9NDW3"/>
<dbReference type="RefSeq" id="XP_064707798.1">
    <property type="nucleotide sequence ID" value="XM_064856622.1"/>
</dbReference>
<accession>A0AAV9NDW3</accession>
<evidence type="ECO:0000313" key="3">
    <source>
        <dbReference type="Proteomes" id="UP001358417"/>
    </source>
</evidence>
<evidence type="ECO:0000313" key="2">
    <source>
        <dbReference type="EMBL" id="KAK5055367.1"/>
    </source>
</evidence>